<dbReference type="PANTHER" id="PTHR48071:SF15">
    <property type="entry name" value="SRCR DOMAIN-CONTAINING PROTEIN"/>
    <property type="match status" value="1"/>
</dbReference>
<dbReference type="GO" id="GO:0005615">
    <property type="term" value="C:extracellular space"/>
    <property type="evidence" value="ECO:0007669"/>
    <property type="project" value="TreeGrafter"/>
</dbReference>
<keyword evidence="2" id="KW-0964">Secreted</keyword>
<dbReference type="SUPFAM" id="SSF56487">
    <property type="entry name" value="SRCR-like"/>
    <property type="match status" value="3"/>
</dbReference>
<dbReference type="AlphaFoldDB" id="A0A3B4XWL4"/>
<dbReference type="PRINTS" id="PR00258">
    <property type="entry name" value="SPERACTRCPTR"/>
</dbReference>
<evidence type="ECO:0000259" key="8">
    <source>
        <dbReference type="PROSITE" id="PS50287"/>
    </source>
</evidence>
<dbReference type="SMART" id="SM00202">
    <property type="entry name" value="SR"/>
    <property type="match status" value="2"/>
</dbReference>
<organism evidence="9 10">
    <name type="scientific">Seriola lalandi dorsalis</name>
    <dbReference type="NCBI Taxonomy" id="1841481"/>
    <lineage>
        <taxon>Eukaryota</taxon>
        <taxon>Metazoa</taxon>
        <taxon>Chordata</taxon>
        <taxon>Craniata</taxon>
        <taxon>Vertebrata</taxon>
        <taxon>Euteleostomi</taxon>
        <taxon>Actinopterygii</taxon>
        <taxon>Neopterygii</taxon>
        <taxon>Teleostei</taxon>
        <taxon>Neoteleostei</taxon>
        <taxon>Acanthomorphata</taxon>
        <taxon>Carangaria</taxon>
        <taxon>Carangiformes</taxon>
        <taxon>Carangidae</taxon>
        <taxon>Seriola</taxon>
    </lineage>
</organism>
<sequence length="301" mass="33637">MRKTEHTDNLFCVLSVMPDDIRLVGGANRCAGRLEMKKQGNWTPVNNQYKDLKRAAAVLVNGTDLCSGRLEVRSNLSWSSVCEDDFDRQDAEVVCRELGCGAPSAFQGALYGEVESPVWTEEFQCEGNESVLLDCNSFRTVRKTCLSGKAVGLTCAGRVRLVGGANYCTGRLELKHHEEWRKVSNLDFDWNLEATATICRWLDCGSSASTKRTEDSFKQPVWWLNSSCVQSKYKLKQCVAVGNKMTYSRLEITCSGKTINGAYTNSNVTVLHATHGVKPAQTDRKTEEREGLRYLLRLVLL</sequence>
<evidence type="ECO:0000256" key="3">
    <source>
        <dbReference type="ARBA" id="ARBA00022729"/>
    </source>
</evidence>
<name>A0A3B4XWL4_SERLL</name>
<dbReference type="GeneTree" id="ENSGT00940000163299"/>
<comment type="caution">
    <text evidence="7">Lacks conserved residue(s) required for the propagation of feature annotation.</text>
</comment>
<dbReference type="InterPro" id="IPR001190">
    <property type="entry name" value="SRCR"/>
</dbReference>
<evidence type="ECO:0000256" key="7">
    <source>
        <dbReference type="PROSITE-ProRule" id="PRU00196"/>
    </source>
</evidence>
<reference evidence="9" key="1">
    <citation type="submission" date="2025-08" db="UniProtKB">
        <authorList>
            <consortium name="Ensembl"/>
        </authorList>
    </citation>
    <scope>IDENTIFICATION</scope>
</reference>
<keyword evidence="5 7" id="KW-1015">Disulfide bond</keyword>
<feature type="domain" description="SRCR" evidence="8">
    <location>
        <begin position="159"/>
        <end position="273"/>
    </location>
</feature>
<dbReference type="Ensembl" id="ENSSLDT00000023704.1">
    <property type="protein sequence ID" value="ENSSLDP00000022965.1"/>
    <property type="gene ID" value="ENSSLDG00000017932.1"/>
</dbReference>
<evidence type="ECO:0000313" key="9">
    <source>
        <dbReference type="Ensembl" id="ENSSLDP00000022965.1"/>
    </source>
</evidence>
<dbReference type="PANTHER" id="PTHR48071">
    <property type="entry name" value="SRCR DOMAIN-CONTAINING PROTEIN"/>
    <property type="match status" value="1"/>
</dbReference>
<feature type="domain" description="SRCR" evidence="8">
    <location>
        <begin position="21"/>
        <end position="58"/>
    </location>
</feature>
<evidence type="ECO:0000313" key="10">
    <source>
        <dbReference type="Proteomes" id="UP000261360"/>
    </source>
</evidence>
<dbReference type="GO" id="GO:0005886">
    <property type="term" value="C:plasma membrane"/>
    <property type="evidence" value="ECO:0007669"/>
    <property type="project" value="TreeGrafter"/>
</dbReference>
<keyword evidence="4" id="KW-0677">Repeat</keyword>
<dbReference type="GO" id="GO:0004252">
    <property type="term" value="F:serine-type endopeptidase activity"/>
    <property type="evidence" value="ECO:0007669"/>
    <property type="project" value="TreeGrafter"/>
</dbReference>
<protein>
    <recommendedName>
        <fullName evidence="8">SRCR domain-containing protein</fullName>
    </recommendedName>
</protein>
<dbReference type="GO" id="GO:0031638">
    <property type="term" value="P:zymogen activation"/>
    <property type="evidence" value="ECO:0007669"/>
    <property type="project" value="TreeGrafter"/>
</dbReference>
<evidence type="ECO:0000256" key="4">
    <source>
        <dbReference type="ARBA" id="ARBA00022737"/>
    </source>
</evidence>
<dbReference type="InterPro" id="IPR036772">
    <property type="entry name" value="SRCR-like_dom_sf"/>
</dbReference>
<reference evidence="9" key="2">
    <citation type="submission" date="2025-09" db="UniProtKB">
        <authorList>
            <consortium name="Ensembl"/>
        </authorList>
    </citation>
    <scope>IDENTIFICATION</scope>
</reference>
<evidence type="ECO:0000256" key="2">
    <source>
        <dbReference type="ARBA" id="ARBA00022525"/>
    </source>
</evidence>
<proteinExistence type="predicted"/>
<dbReference type="Pfam" id="PF00530">
    <property type="entry name" value="SRCR"/>
    <property type="match status" value="2"/>
</dbReference>
<dbReference type="Proteomes" id="UP000261360">
    <property type="component" value="Unplaced"/>
</dbReference>
<dbReference type="FunFam" id="3.10.250.10:FF:000013">
    <property type="entry name" value="CD163 molecule like 1"/>
    <property type="match status" value="1"/>
</dbReference>
<comment type="subcellular location">
    <subcellularLocation>
        <location evidence="1">Secreted</location>
    </subcellularLocation>
</comment>
<dbReference type="PROSITE" id="PS50287">
    <property type="entry name" value="SRCR_2"/>
    <property type="match status" value="3"/>
</dbReference>
<evidence type="ECO:0000256" key="6">
    <source>
        <dbReference type="ARBA" id="ARBA00023180"/>
    </source>
</evidence>
<dbReference type="STRING" id="1841481.ENSSLDP00000022965"/>
<accession>A0A3B4XWL4</accession>
<feature type="domain" description="SRCR" evidence="8">
    <location>
        <begin position="57"/>
        <end position="156"/>
    </location>
</feature>
<evidence type="ECO:0000256" key="1">
    <source>
        <dbReference type="ARBA" id="ARBA00004613"/>
    </source>
</evidence>
<dbReference type="Gene3D" id="3.10.250.10">
    <property type="entry name" value="SRCR-like domain"/>
    <property type="match status" value="3"/>
</dbReference>
<feature type="disulfide bond" evidence="7">
    <location>
        <begin position="125"/>
        <end position="135"/>
    </location>
</feature>
<keyword evidence="10" id="KW-1185">Reference proteome</keyword>
<evidence type="ECO:0000256" key="5">
    <source>
        <dbReference type="ARBA" id="ARBA00023157"/>
    </source>
</evidence>
<feature type="disulfide bond" evidence="7">
    <location>
        <begin position="228"/>
        <end position="238"/>
    </location>
</feature>
<keyword evidence="6" id="KW-0325">Glycoprotein</keyword>
<keyword evidence="3" id="KW-0732">Signal</keyword>